<keyword evidence="4" id="KW-0378">Hydrolase</keyword>
<evidence type="ECO:0000256" key="3">
    <source>
        <dbReference type="ARBA" id="ARBA00022763"/>
    </source>
</evidence>
<accession>A0A160TEG8</accession>
<dbReference type="Gene3D" id="1.10.10.160">
    <property type="match status" value="1"/>
</dbReference>
<evidence type="ECO:0000256" key="12">
    <source>
        <dbReference type="ARBA" id="ARBA00048988"/>
    </source>
</evidence>
<name>A0A160TEG8_9ZZZZ</name>
<dbReference type="PANTHER" id="PTHR11070:SF2">
    <property type="entry name" value="ATP-DEPENDENT DNA HELICASE SRS2"/>
    <property type="match status" value="1"/>
</dbReference>
<sequence>MDISLLLDSLNDGQRNAVAASSPHQLVLAGAGSGKTRVLVHRIAWLLQVENVSPFAVMAVTFTNKAAKEMRGRLEHLLNIPSNGLWVGTFHGLAHRLLKQHWQEAKLPQHFQILDSDDQLRVIKRLMKAHNIDDTRYPPKQIQWYINGQKDEGRRAAHVMPSGDPFGRQLHDFYYIYEENCQQNGLVDFGEILLRAHELWLHNPDLLAHYQQRFRYILVDEFQDTNNIQYAWIRLLAGNKVSVMAVGDDDQSIYGWRGANVGNIRDFQKDFPGAELIKLEQNYRSTANILAAANAVIANNQGRLGKELRTDDEDGEKIVLYSAFNEQDEARYIADLVDEWAKAGRARTDMAILYRSNAQSRTLEEALLRAGIPYRIYGGQRFYERLEIKNALSYLRLMLTRDDDAAMERVINVPARAIGEKSVDILRSFARDHGCSLWQAAAGAIKHGLLPKRASAAVQSFLDLIDELSVGMNDLPLHELMDQVITNSGLIEHHRKEKGEKGQARIDNLEELINAAKQFEPSAAEAEDPQADDLSPIAVFLDSAALDAGDAQADEYDDAVQLMTLHSAKGLEFPQVVLAGVEEGLFPHKMSMDEADGLEEERRLAYVGITRAMEKLIITHAESRRLYGQENFSTPSRFIREIPSDLIQEVRLKNSVSRPLTARDRNNYGGSSYQSEPAFVQTQYPFSLGQRVYHEMFGEGMVLQFEGQGPGLRVQVNFDDAGSKWLVASFAKLEAL</sequence>
<dbReference type="InterPro" id="IPR013986">
    <property type="entry name" value="DExx_box_DNA_helicase_dom_sf"/>
</dbReference>
<keyword evidence="8" id="KW-0234">DNA repair</keyword>
<dbReference type="GO" id="GO:0033202">
    <property type="term" value="C:DNA helicase complex"/>
    <property type="evidence" value="ECO:0007669"/>
    <property type="project" value="TreeGrafter"/>
</dbReference>
<evidence type="ECO:0000256" key="2">
    <source>
        <dbReference type="ARBA" id="ARBA00022741"/>
    </source>
</evidence>
<dbReference type="GO" id="GO:0003677">
    <property type="term" value="F:DNA binding"/>
    <property type="evidence" value="ECO:0007669"/>
    <property type="project" value="UniProtKB-KW"/>
</dbReference>
<keyword evidence="7" id="KW-0238">DNA-binding</keyword>
<gene>
    <name evidence="15" type="ORF">MGWOODY_Tha1450</name>
</gene>
<dbReference type="EMBL" id="CZQC01000061">
    <property type="protein sequence ID" value="CUS42168.1"/>
    <property type="molecule type" value="Genomic_DNA"/>
</dbReference>
<dbReference type="FunFam" id="3.40.50.300:FF:001201">
    <property type="entry name" value="ATP-dependent DNA helicase UvrD2"/>
    <property type="match status" value="1"/>
</dbReference>
<keyword evidence="2" id="KW-0547">Nucleotide-binding</keyword>
<comment type="similarity">
    <text evidence="1">Belongs to the helicase family. UvrD subfamily.</text>
</comment>
<dbReference type="PROSITE" id="PS51198">
    <property type="entry name" value="UVRD_HELICASE_ATP_BIND"/>
    <property type="match status" value="1"/>
</dbReference>
<dbReference type="NCBIfam" id="NF008743">
    <property type="entry name" value="PRK11773.1"/>
    <property type="match status" value="1"/>
</dbReference>
<keyword evidence="3" id="KW-0227">DNA damage</keyword>
<dbReference type="FunFam" id="1.10.10.160:FF:000001">
    <property type="entry name" value="ATP-dependent DNA helicase"/>
    <property type="match status" value="1"/>
</dbReference>
<dbReference type="GO" id="GO:0005829">
    <property type="term" value="C:cytosol"/>
    <property type="evidence" value="ECO:0007669"/>
    <property type="project" value="TreeGrafter"/>
</dbReference>
<proteinExistence type="inferred from homology"/>
<dbReference type="SUPFAM" id="SSF52540">
    <property type="entry name" value="P-loop containing nucleoside triphosphate hydrolases"/>
    <property type="match status" value="1"/>
</dbReference>
<feature type="domain" description="UvrD-like helicase ATP-binding" evidence="13">
    <location>
        <begin position="8"/>
        <end position="286"/>
    </location>
</feature>
<dbReference type="PANTHER" id="PTHR11070">
    <property type="entry name" value="UVRD / RECB / PCRA DNA HELICASE FAMILY MEMBER"/>
    <property type="match status" value="1"/>
</dbReference>
<dbReference type="Pfam" id="PF21196">
    <property type="entry name" value="PcrA_UvrD_tudor"/>
    <property type="match status" value="1"/>
</dbReference>
<evidence type="ECO:0000256" key="9">
    <source>
        <dbReference type="ARBA" id="ARBA00023235"/>
    </source>
</evidence>
<dbReference type="EC" id="5.6.2.4" evidence="11"/>
<evidence type="ECO:0000259" key="14">
    <source>
        <dbReference type="PROSITE" id="PS51217"/>
    </source>
</evidence>
<dbReference type="CDD" id="cd17932">
    <property type="entry name" value="DEXQc_UvrD"/>
    <property type="match status" value="1"/>
</dbReference>
<evidence type="ECO:0000256" key="1">
    <source>
        <dbReference type="ARBA" id="ARBA00009922"/>
    </source>
</evidence>
<organism evidence="15">
    <name type="scientific">hydrothermal vent metagenome</name>
    <dbReference type="NCBI Taxonomy" id="652676"/>
    <lineage>
        <taxon>unclassified sequences</taxon>
        <taxon>metagenomes</taxon>
        <taxon>ecological metagenomes</taxon>
    </lineage>
</organism>
<dbReference type="GO" id="GO:0043138">
    <property type="term" value="F:3'-5' DNA helicase activity"/>
    <property type="evidence" value="ECO:0007669"/>
    <property type="project" value="UniProtKB-EC"/>
</dbReference>
<keyword evidence="9" id="KW-0413">Isomerase</keyword>
<evidence type="ECO:0000256" key="7">
    <source>
        <dbReference type="ARBA" id="ARBA00023125"/>
    </source>
</evidence>
<dbReference type="InterPro" id="IPR014017">
    <property type="entry name" value="DNA_helicase_UvrD-like_C"/>
</dbReference>
<evidence type="ECO:0000256" key="4">
    <source>
        <dbReference type="ARBA" id="ARBA00022801"/>
    </source>
</evidence>
<dbReference type="InterPro" id="IPR014016">
    <property type="entry name" value="UvrD-like_ATP-bd"/>
</dbReference>
<dbReference type="InterPro" id="IPR027417">
    <property type="entry name" value="P-loop_NTPase"/>
</dbReference>
<feature type="domain" description="UvrD-like helicase C-terminal" evidence="14">
    <location>
        <begin position="287"/>
        <end position="570"/>
    </location>
</feature>
<dbReference type="Gene3D" id="1.10.486.10">
    <property type="entry name" value="PCRA, domain 4"/>
    <property type="match status" value="1"/>
</dbReference>
<protein>
    <recommendedName>
        <fullName evidence="11">DNA 3'-5' helicase</fullName>
        <ecNumber evidence="11">5.6.2.4</ecNumber>
    </recommendedName>
</protein>
<comment type="catalytic activity">
    <reaction evidence="12">
        <text>ATP + H2O = ADP + phosphate + H(+)</text>
        <dbReference type="Rhea" id="RHEA:13065"/>
        <dbReference type="ChEBI" id="CHEBI:15377"/>
        <dbReference type="ChEBI" id="CHEBI:15378"/>
        <dbReference type="ChEBI" id="CHEBI:30616"/>
        <dbReference type="ChEBI" id="CHEBI:43474"/>
        <dbReference type="ChEBI" id="CHEBI:456216"/>
        <dbReference type="EC" id="5.6.2.4"/>
    </reaction>
</comment>
<evidence type="ECO:0000256" key="5">
    <source>
        <dbReference type="ARBA" id="ARBA00022806"/>
    </source>
</evidence>
<reference evidence="15" key="1">
    <citation type="submission" date="2015-10" db="EMBL/GenBank/DDBJ databases">
        <authorList>
            <person name="Gilbert D.G."/>
        </authorList>
    </citation>
    <scope>NUCLEOTIDE SEQUENCE</scope>
</reference>
<comment type="catalytic activity">
    <reaction evidence="10">
        <text>Couples ATP hydrolysis with the unwinding of duplex DNA by translocating in the 3'-5' direction.</text>
        <dbReference type="EC" id="5.6.2.4"/>
    </reaction>
</comment>
<dbReference type="GO" id="GO:0005524">
    <property type="term" value="F:ATP binding"/>
    <property type="evidence" value="ECO:0007669"/>
    <property type="project" value="UniProtKB-KW"/>
</dbReference>
<evidence type="ECO:0000313" key="15">
    <source>
        <dbReference type="EMBL" id="CUS42168.1"/>
    </source>
</evidence>
<evidence type="ECO:0000256" key="11">
    <source>
        <dbReference type="ARBA" id="ARBA00034808"/>
    </source>
</evidence>
<dbReference type="Pfam" id="PF13361">
    <property type="entry name" value="UvrD_C"/>
    <property type="match status" value="1"/>
</dbReference>
<dbReference type="GO" id="GO:0016787">
    <property type="term" value="F:hydrolase activity"/>
    <property type="evidence" value="ECO:0007669"/>
    <property type="project" value="UniProtKB-KW"/>
</dbReference>
<dbReference type="CDD" id="cd18807">
    <property type="entry name" value="SF1_C_UvrD"/>
    <property type="match status" value="1"/>
</dbReference>
<keyword evidence="6" id="KW-0067">ATP-binding</keyword>
<dbReference type="InterPro" id="IPR000212">
    <property type="entry name" value="DNA_helicase_UvrD/REP"/>
</dbReference>
<dbReference type="AlphaFoldDB" id="A0A160TEG8"/>
<dbReference type="Pfam" id="PF00580">
    <property type="entry name" value="UvrD-helicase"/>
    <property type="match status" value="1"/>
</dbReference>
<evidence type="ECO:0000259" key="13">
    <source>
        <dbReference type="PROSITE" id="PS51198"/>
    </source>
</evidence>
<keyword evidence="5 15" id="KW-0347">Helicase</keyword>
<dbReference type="Gene3D" id="3.40.50.300">
    <property type="entry name" value="P-loop containing nucleotide triphosphate hydrolases"/>
    <property type="match status" value="2"/>
</dbReference>
<evidence type="ECO:0000256" key="10">
    <source>
        <dbReference type="ARBA" id="ARBA00034617"/>
    </source>
</evidence>
<evidence type="ECO:0000256" key="8">
    <source>
        <dbReference type="ARBA" id="ARBA00023204"/>
    </source>
</evidence>
<evidence type="ECO:0000256" key="6">
    <source>
        <dbReference type="ARBA" id="ARBA00022840"/>
    </source>
</evidence>
<dbReference type="GO" id="GO:0000725">
    <property type="term" value="P:recombinational repair"/>
    <property type="evidence" value="ECO:0007669"/>
    <property type="project" value="TreeGrafter"/>
</dbReference>
<dbReference type="PROSITE" id="PS51217">
    <property type="entry name" value="UVRD_HELICASE_CTER"/>
    <property type="match status" value="1"/>
</dbReference>